<evidence type="ECO:0000313" key="9">
    <source>
        <dbReference type="Proteomes" id="UP001552479"/>
    </source>
</evidence>
<feature type="domain" description="AMP-binding enzyme C-terminal" evidence="7">
    <location>
        <begin position="459"/>
        <end position="568"/>
    </location>
</feature>
<dbReference type="GO" id="GO:0016874">
    <property type="term" value="F:ligase activity"/>
    <property type="evidence" value="ECO:0007669"/>
    <property type="project" value="UniProtKB-KW"/>
</dbReference>
<dbReference type="PANTHER" id="PTHR22754">
    <property type="entry name" value="DISCO-INTERACTING PROTEIN 2 DIP2 -RELATED"/>
    <property type="match status" value="1"/>
</dbReference>
<dbReference type="Gene3D" id="3.40.50.12780">
    <property type="entry name" value="N-terminal domain of ligase-like"/>
    <property type="match status" value="1"/>
</dbReference>
<evidence type="ECO:0000256" key="3">
    <source>
        <dbReference type="ARBA" id="ARBA00022832"/>
    </source>
</evidence>
<dbReference type="Proteomes" id="UP001552479">
    <property type="component" value="Unassembled WGS sequence"/>
</dbReference>
<proteinExistence type="inferred from homology"/>
<comment type="similarity">
    <text evidence="1">Belongs to the ATP-dependent AMP-binding enzyme family.</text>
</comment>
<gene>
    <name evidence="8" type="ORF">AB0L03_09325</name>
</gene>
<keyword evidence="2 8" id="KW-0436">Ligase</keyword>
<protein>
    <submittedName>
        <fullName evidence="8">Fatty acyl-AMP ligase</fullName>
    </submittedName>
</protein>
<keyword evidence="5" id="KW-0812">Transmembrane</keyword>
<accession>A0ABV3IRS9</accession>
<name>A0ABV3IRS9_9ACTN</name>
<keyword evidence="3" id="KW-0276">Fatty acid metabolism</keyword>
<evidence type="ECO:0000313" key="8">
    <source>
        <dbReference type="EMBL" id="MEV4923037.1"/>
    </source>
</evidence>
<dbReference type="CDD" id="cd05931">
    <property type="entry name" value="FAAL"/>
    <property type="match status" value="1"/>
</dbReference>
<evidence type="ECO:0000259" key="7">
    <source>
        <dbReference type="Pfam" id="PF23024"/>
    </source>
</evidence>
<dbReference type="InterPro" id="IPR000873">
    <property type="entry name" value="AMP-dep_synth/lig_dom"/>
</dbReference>
<keyword evidence="4" id="KW-0443">Lipid metabolism</keyword>
<reference evidence="8 9" key="1">
    <citation type="submission" date="2024-06" db="EMBL/GenBank/DDBJ databases">
        <title>The Natural Products Discovery Center: Release of the First 8490 Sequenced Strains for Exploring Actinobacteria Biosynthetic Diversity.</title>
        <authorList>
            <person name="Kalkreuter E."/>
            <person name="Kautsar S.A."/>
            <person name="Yang D."/>
            <person name="Bader C.D."/>
            <person name="Teijaro C.N."/>
            <person name="Fluegel L."/>
            <person name="Davis C.M."/>
            <person name="Simpson J.R."/>
            <person name="Lauterbach L."/>
            <person name="Steele A.D."/>
            <person name="Gui C."/>
            <person name="Meng S."/>
            <person name="Li G."/>
            <person name="Viehrig K."/>
            <person name="Ye F."/>
            <person name="Su P."/>
            <person name="Kiefer A.F."/>
            <person name="Nichols A."/>
            <person name="Cepeda A.J."/>
            <person name="Yan W."/>
            <person name="Fan B."/>
            <person name="Jiang Y."/>
            <person name="Adhikari A."/>
            <person name="Zheng C.-J."/>
            <person name="Schuster L."/>
            <person name="Cowan T.M."/>
            <person name="Smanski M.J."/>
            <person name="Chevrette M.G."/>
            <person name="De Carvalho L.P.S."/>
            <person name="Shen B."/>
        </authorList>
    </citation>
    <scope>NUCLEOTIDE SEQUENCE [LARGE SCALE GENOMIC DNA]</scope>
    <source>
        <strain evidence="8 9">NPDC053791</strain>
    </source>
</reference>
<evidence type="ECO:0000256" key="4">
    <source>
        <dbReference type="ARBA" id="ARBA00023098"/>
    </source>
</evidence>
<keyword evidence="5" id="KW-0472">Membrane</keyword>
<dbReference type="PANTHER" id="PTHR22754:SF32">
    <property type="entry name" value="DISCO-INTERACTING PROTEIN 2"/>
    <property type="match status" value="1"/>
</dbReference>
<dbReference type="Pfam" id="PF00501">
    <property type="entry name" value="AMP-binding"/>
    <property type="match status" value="1"/>
</dbReference>
<dbReference type="InterPro" id="IPR040097">
    <property type="entry name" value="FAAL/FAAC"/>
</dbReference>
<evidence type="ECO:0000256" key="1">
    <source>
        <dbReference type="ARBA" id="ARBA00006432"/>
    </source>
</evidence>
<evidence type="ECO:0000259" key="6">
    <source>
        <dbReference type="Pfam" id="PF00501"/>
    </source>
</evidence>
<evidence type="ECO:0000256" key="2">
    <source>
        <dbReference type="ARBA" id="ARBA00022598"/>
    </source>
</evidence>
<organism evidence="8 9">
    <name type="scientific">Streptomyces roseoverticillatus</name>
    <dbReference type="NCBI Taxonomy" id="66429"/>
    <lineage>
        <taxon>Bacteria</taxon>
        <taxon>Bacillati</taxon>
        <taxon>Actinomycetota</taxon>
        <taxon>Actinomycetes</taxon>
        <taxon>Kitasatosporales</taxon>
        <taxon>Streptomycetaceae</taxon>
        <taxon>Streptomyces</taxon>
    </lineage>
</organism>
<feature type="transmembrane region" description="Helical" evidence="5">
    <location>
        <begin position="75"/>
        <end position="100"/>
    </location>
</feature>
<dbReference type="RefSeq" id="WP_366087447.1">
    <property type="nucleotide sequence ID" value="NZ_JBFASG010000006.1"/>
</dbReference>
<feature type="domain" description="AMP-dependent synthetase/ligase" evidence="6">
    <location>
        <begin position="21"/>
        <end position="417"/>
    </location>
</feature>
<sequence>MSVVPETDWTEQDGGLPAAVRRRAASHPGRTAMTFVDYSTDPQGRERHLTYGELDARVRAVGTHLRRIARPGERAAILCPTGADFIVGFVACLYAGVIAVPLSAPTSFRHNDRIALAMDDCGCEVAITPRSARETVAKIPLAAPVRIICPDEAGPDPATPWAPVRPRPGATAYLQYTSGSTRRPAGVRVTHRNMAAAASQLVTGLRFDEHSVMVSWSPFFHDMGLVFAVILPLTGGFPVVQMTPLAFVREPRRWLRLLSDHAATHMLCPNFGFDMCVDRIPAEERAGLDLSRLIYAGNGAEPVRARSLARFTKAFAPYGFRPSAHTPVYGLAEATLIVTAVPVDQEPHVCSFDRAELNAGRVRRTEDGDARGLTMVGCGPPMDQEVRIVHPETGQQAGPAEVGEIWVRGENVCAGYWAQDEPAGGAFDAVLDGEGGWLRTGDLGFFHGRSLFVAGRLKDLIIIDGRNHHPTDIESTVEEEVPAVRPGNVVAFSVDTGEEEQIVIAAEIRPDANADPGRLRTMVRRAVAAHHDVYVHDVVFLRRGTVPKTSSGKLQRRACRDRYQRGELIVAGDGSL</sequence>
<dbReference type="SUPFAM" id="SSF56801">
    <property type="entry name" value="Acetyl-CoA synthetase-like"/>
    <property type="match status" value="1"/>
</dbReference>
<dbReference type="Gene3D" id="3.30.300.30">
    <property type="match status" value="1"/>
</dbReference>
<evidence type="ECO:0000256" key="5">
    <source>
        <dbReference type="SAM" id="Phobius"/>
    </source>
</evidence>
<dbReference type="Pfam" id="PF23024">
    <property type="entry name" value="AMP-dom_DIP2-like"/>
    <property type="match status" value="1"/>
</dbReference>
<dbReference type="EMBL" id="JBFASG010000006">
    <property type="protein sequence ID" value="MEV4923037.1"/>
    <property type="molecule type" value="Genomic_DNA"/>
</dbReference>
<dbReference type="InterPro" id="IPR045851">
    <property type="entry name" value="AMP-bd_C_sf"/>
</dbReference>
<dbReference type="InterPro" id="IPR042099">
    <property type="entry name" value="ANL_N_sf"/>
</dbReference>
<keyword evidence="9" id="KW-1185">Reference proteome</keyword>
<keyword evidence="5" id="KW-1133">Transmembrane helix</keyword>
<comment type="caution">
    <text evidence="8">The sequence shown here is derived from an EMBL/GenBank/DDBJ whole genome shotgun (WGS) entry which is preliminary data.</text>
</comment>
<dbReference type="InterPro" id="IPR025110">
    <property type="entry name" value="AMP-bd_C"/>
</dbReference>